<organism evidence="2 3">
    <name type="scientific">Gordonia prachuapensis</name>
    <dbReference type="NCBI Taxonomy" id="3115651"/>
    <lineage>
        <taxon>Bacteria</taxon>
        <taxon>Bacillati</taxon>
        <taxon>Actinomycetota</taxon>
        <taxon>Actinomycetes</taxon>
        <taxon>Mycobacteriales</taxon>
        <taxon>Gordoniaceae</taxon>
        <taxon>Gordonia</taxon>
    </lineage>
</organism>
<dbReference type="Pfam" id="PF04341">
    <property type="entry name" value="DUF485"/>
    <property type="match status" value="1"/>
</dbReference>
<feature type="transmembrane region" description="Helical" evidence="1">
    <location>
        <begin position="30"/>
        <end position="52"/>
    </location>
</feature>
<keyword evidence="3" id="KW-1185">Reference proteome</keyword>
<gene>
    <name evidence="2" type="ORF">V1Y59_09860</name>
</gene>
<proteinExistence type="predicted"/>
<dbReference type="RefSeq" id="WP_330504678.1">
    <property type="nucleotide sequence ID" value="NZ_JAZDUE010000007.1"/>
</dbReference>
<feature type="transmembrane region" description="Helical" evidence="1">
    <location>
        <begin position="64"/>
        <end position="86"/>
    </location>
</feature>
<evidence type="ECO:0000256" key="1">
    <source>
        <dbReference type="SAM" id="Phobius"/>
    </source>
</evidence>
<protein>
    <submittedName>
        <fullName evidence="2">DUF485 domain-containing protein</fullName>
    </submittedName>
</protein>
<keyword evidence="1" id="KW-0472">Membrane</keyword>
<keyword evidence="1" id="KW-0812">Transmembrane</keyword>
<dbReference type="Proteomes" id="UP001335729">
    <property type="component" value="Unassembled WGS sequence"/>
</dbReference>
<keyword evidence="1" id="KW-1133">Transmembrane helix</keyword>
<comment type="caution">
    <text evidence="2">The sequence shown here is derived from an EMBL/GenBank/DDBJ whole genome shotgun (WGS) entry which is preliminary data.</text>
</comment>
<evidence type="ECO:0000313" key="2">
    <source>
        <dbReference type="EMBL" id="MEE4023381.1"/>
    </source>
</evidence>
<evidence type="ECO:0000313" key="3">
    <source>
        <dbReference type="Proteomes" id="UP001335729"/>
    </source>
</evidence>
<sequence>MDDTTAPQPNWSEIWEGTPMRRLRDDRRSFFALAWSVFSTAFCLLLGFVAFAPDIVSRRPIPGLSIGIMLGLLYVVTVMALGAWYVRRARRWDQLADDVLTQTEGLTEIRKTGAPDA</sequence>
<reference evidence="2 3" key="1">
    <citation type="submission" date="2024-01" db="EMBL/GenBank/DDBJ databases">
        <title>Draft genome sequence of Gordonia sp. PKS22-38.</title>
        <authorList>
            <person name="Suphannarot A."/>
            <person name="Mingma R."/>
        </authorList>
    </citation>
    <scope>NUCLEOTIDE SEQUENCE [LARGE SCALE GENOMIC DNA]</scope>
    <source>
        <strain evidence="2 3">PKS22-38</strain>
    </source>
</reference>
<name>A0ABU7MTD0_9ACTN</name>
<dbReference type="EMBL" id="JAZDUE010000007">
    <property type="protein sequence ID" value="MEE4023381.1"/>
    <property type="molecule type" value="Genomic_DNA"/>
</dbReference>
<dbReference type="InterPro" id="IPR007436">
    <property type="entry name" value="DUF485"/>
</dbReference>
<accession>A0ABU7MTD0</accession>